<evidence type="ECO:0000313" key="6">
    <source>
        <dbReference type="EMBL" id="KMR04343.1"/>
    </source>
</evidence>
<dbReference type="GO" id="GO:0005886">
    <property type="term" value="C:plasma membrane"/>
    <property type="evidence" value="ECO:0007669"/>
    <property type="project" value="TreeGrafter"/>
</dbReference>
<dbReference type="SMART" id="SM00082">
    <property type="entry name" value="LRRCT"/>
    <property type="match status" value="1"/>
</dbReference>
<evidence type="ECO:0000256" key="2">
    <source>
        <dbReference type="ARBA" id="ARBA00022729"/>
    </source>
</evidence>
<dbReference type="STRING" id="67767.A0A0J7L976"/>
<feature type="domain" description="LRRCT" evidence="5">
    <location>
        <begin position="191"/>
        <end position="239"/>
    </location>
</feature>
<comment type="caution">
    <text evidence="6">The sequence shown here is derived from an EMBL/GenBank/DDBJ whole genome shotgun (WGS) entry which is preliminary data.</text>
</comment>
<dbReference type="InterPro" id="IPR032675">
    <property type="entry name" value="LRR_dom_sf"/>
</dbReference>
<sequence length="239" mass="27455">MRLHVDLSAWMMLLPLVLLPLLLEADSSTRATTECPQKCVCFMMHVRCMFQKLSQMPRVPANTTVLDLRFNSITEVRPGTFRGLDKLHTLLLNDNHIRRLAAGAFEGAPNLRILYLYKNRIEQIAPGAFARLPRLEQLYLHHNHLREIRPGTFNDLPALERLFLHSNKLHRLPADAFVNVGPMTRLRLDSNALVCDCNLVWLVERTRDRPTEMAAICQSPHKMKGRSLTTMLPEDFHCS</sequence>
<accession>A0A0J7L976</accession>
<dbReference type="Pfam" id="PF13855">
    <property type="entry name" value="LRR_8"/>
    <property type="match status" value="1"/>
</dbReference>
<proteinExistence type="predicted"/>
<dbReference type="PANTHER" id="PTHR24369">
    <property type="entry name" value="ANTIGEN BSP, PUTATIVE-RELATED"/>
    <property type="match status" value="1"/>
</dbReference>
<dbReference type="EMBL" id="LBMM01000218">
    <property type="protein sequence ID" value="KMR04343.1"/>
    <property type="molecule type" value="Genomic_DNA"/>
</dbReference>
<dbReference type="PANTHER" id="PTHR24369:SF210">
    <property type="entry name" value="CHAOPTIN-RELATED"/>
    <property type="match status" value="1"/>
</dbReference>
<name>A0A0J7L976_LASNI</name>
<organism evidence="6 7">
    <name type="scientific">Lasius niger</name>
    <name type="common">Black garden ant</name>
    <dbReference type="NCBI Taxonomy" id="67767"/>
    <lineage>
        <taxon>Eukaryota</taxon>
        <taxon>Metazoa</taxon>
        <taxon>Ecdysozoa</taxon>
        <taxon>Arthropoda</taxon>
        <taxon>Hexapoda</taxon>
        <taxon>Insecta</taxon>
        <taxon>Pterygota</taxon>
        <taxon>Neoptera</taxon>
        <taxon>Endopterygota</taxon>
        <taxon>Hymenoptera</taxon>
        <taxon>Apocrita</taxon>
        <taxon>Aculeata</taxon>
        <taxon>Formicoidea</taxon>
        <taxon>Formicidae</taxon>
        <taxon>Formicinae</taxon>
        <taxon>Lasius</taxon>
        <taxon>Lasius</taxon>
    </lineage>
</organism>
<dbReference type="InterPro" id="IPR001611">
    <property type="entry name" value="Leu-rich_rpt"/>
</dbReference>
<dbReference type="Pfam" id="PF00560">
    <property type="entry name" value="LRR_1"/>
    <property type="match status" value="1"/>
</dbReference>
<dbReference type="InterPro" id="IPR050541">
    <property type="entry name" value="LRR_TM_domain-containing"/>
</dbReference>
<keyword evidence="3" id="KW-0677">Repeat</keyword>
<dbReference type="Gene3D" id="3.80.10.10">
    <property type="entry name" value="Ribonuclease Inhibitor"/>
    <property type="match status" value="2"/>
</dbReference>
<keyword evidence="1" id="KW-0433">Leucine-rich repeat</keyword>
<evidence type="ECO:0000259" key="5">
    <source>
        <dbReference type="SMART" id="SM00082"/>
    </source>
</evidence>
<dbReference type="SMART" id="SM00369">
    <property type="entry name" value="LRR_TYP"/>
    <property type="match status" value="5"/>
</dbReference>
<reference evidence="6 7" key="1">
    <citation type="submission" date="2015-04" db="EMBL/GenBank/DDBJ databases">
        <title>Lasius niger genome sequencing.</title>
        <authorList>
            <person name="Konorov E.A."/>
            <person name="Nikitin M.A."/>
            <person name="Kirill M.V."/>
            <person name="Chang P."/>
        </authorList>
    </citation>
    <scope>NUCLEOTIDE SEQUENCE [LARGE SCALE GENOMIC DNA]</scope>
    <source>
        <tissue evidence="6">Whole</tissue>
    </source>
</reference>
<keyword evidence="7" id="KW-1185">Reference proteome</keyword>
<dbReference type="SUPFAM" id="SSF52058">
    <property type="entry name" value="L domain-like"/>
    <property type="match status" value="1"/>
</dbReference>
<dbReference type="InterPro" id="IPR003591">
    <property type="entry name" value="Leu-rich_rpt_typical-subtyp"/>
</dbReference>
<dbReference type="Proteomes" id="UP000036403">
    <property type="component" value="Unassembled WGS sequence"/>
</dbReference>
<evidence type="ECO:0000256" key="3">
    <source>
        <dbReference type="ARBA" id="ARBA00022737"/>
    </source>
</evidence>
<evidence type="ECO:0000256" key="4">
    <source>
        <dbReference type="SAM" id="SignalP"/>
    </source>
</evidence>
<keyword evidence="2 4" id="KW-0732">Signal</keyword>
<evidence type="ECO:0000313" key="7">
    <source>
        <dbReference type="Proteomes" id="UP000036403"/>
    </source>
</evidence>
<protein>
    <submittedName>
        <fullName evidence="6">Peroxidasin-like protein</fullName>
    </submittedName>
</protein>
<evidence type="ECO:0000256" key="1">
    <source>
        <dbReference type="ARBA" id="ARBA00022614"/>
    </source>
</evidence>
<dbReference type="Pfam" id="PF01463">
    <property type="entry name" value="LRRCT"/>
    <property type="match status" value="1"/>
</dbReference>
<gene>
    <name evidence="6" type="ORF">RF55_715</name>
</gene>
<feature type="chain" id="PRO_5005290733" evidence="4">
    <location>
        <begin position="26"/>
        <end position="239"/>
    </location>
</feature>
<dbReference type="AlphaFoldDB" id="A0A0J7L976"/>
<feature type="signal peptide" evidence="4">
    <location>
        <begin position="1"/>
        <end position="25"/>
    </location>
</feature>
<dbReference type="PROSITE" id="PS51450">
    <property type="entry name" value="LRR"/>
    <property type="match status" value="2"/>
</dbReference>
<dbReference type="InterPro" id="IPR000483">
    <property type="entry name" value="Cys-rich_flank_reg_C"/>
</dbReference>
<dbReference type="PaxDb" id="67767-A0A0J7L976"/>
<dbReference type="OrthoDB" id="694479at2759"/>